<dbReference type="Proteomes" id="UP000578112">
    <property type="component" value="Unassembled WGS sequence"/>
</dbReference>
<evidence type="ECO:0000313" key="2">
    <source>
        <dbReference type="EMBL" id="MBB4766948.1"/>
    </source>
</evidence>
<keyword evidence="1" id="KW-0812">Transmembrane</keyword>
<name>A0A7W7I5S5_9ACTN</name>
<reference evidence="2 3" key="1">
    <citation type="submission" date="2020-08" db="EMBL/GenBank/DDBJ databases">
        <title>Sequencing the genomes of 1000 actinobacteria strains.</title>
        <authorList>
            <person name="Klenk H.-P."/>
        </authorList>
    </citation>
    <scope>NUCLEOTIDE SEQUENCE [LARGE SCALE GENOMIC DNA]</scope>
    <source>
        <strain evidence="2 3">DSM 43149</strain>
    </source>
</reference>
<dbReference type="AlphaFoldDB" id="A0A7W7I5S5"/>
<organism evidence="2 3">
    <name type="scientific">Actinoplanes digitatis</name>
    <dbReference type="NCBI Taxonomy" id="1868"/>
    <lineage>
        <taxon>Bacteria</taxon>
        <taxon>Bacillati</taxon>
        <taxon>Actinomycetota</taxon>
        <taxon>Actinomycetes</taxon>
        <taxon>Micromonosporales</taxon>
        <taxon>Micromonosporaceae</taxon>
        <taxon>Actinoplanes</taxon>
    </lineage>
</organism>
<protein>
    <submittedName>
        <fullName evidence="2">Uncharacterized protein</fullName>
    </submittedName>
</protein>
<sequence>MTIVGQSWIYYILGTAVELALLLTIVRVAWTWPQNRTDQ</sequence>
<keyword evidence="1" id="KW-0472">Membrane</keyword>
<proteinExistence type="predicted"/>
<dbReference type="EMBL" id="JACHNH010000001">
    <property type="protein sequence ID" value="MBB4766948.1"/>
    <property type="molecule type" value="Genomic_DNA"/>
</dbReference>
<evidence type="ECO:0000313" key="3">
    <source>
        <dbReference type="Proteomes" id="UP000578112"/>
    </source>
</evidence>
<gene>
    <name evidence="2" type="ORF">BJ971_007504</name>
</gene>
<keyword evidence="1" id="KW-1133">Transmembrane helix</keyword>
<keyword evidence="3" id="KW-1185">Reference proteome</keyword>
<feature type="transmembrane region" description="Helical" evidence="1">
    <location>
        <begin position="7"/>
        <end position="30"/>
    </location>
</feature>
<comment type="caution">
    <text evidence="2">The sequence shown here is derived from an EMBL/GenBank/DDBJ whole genome shotgun (WGS) entry which is preliminary data.</text>
</comment>
<evidence type="ECO:0000256" key="1">
    <source>
        <dbReference type="SAM" id="Phobius"/>
    </source>
</evidence>
<accession>A0A7W7I5S5</accession>